<evidence type="ECO:0000313" key="9">
    <source>
        <dbReference type="Proteomes" id="UP000613582"/>
    </source>
</evidence>
<evidence type="ECO:0000256" key="5">
    <source>
        <dbReference type="SAM" id="SignalP"/>
    </source>
</evidence>
<dbReference type="AlphaFoldDB" id="A0A8J2V2K9"/>
<dbReference type="Gene3D" id="2.170.130.10">
    <property type="entry name" value="TonB-dependent receptor, plug domain"/>
    <property type="match status" value="1"/>
</dbReference>
<evidence type="ECO:0000259" key="6">
    <source>
        <dbReference type="Pfam" id="PF00593"/>
    </source>
</evidence>
<keyword evidence="2 4" id="KW-0472">Membrane</keyword>
<reference evidence="8" key="2">
    <citation type="submission" date="2020-09" db="EMBL/GenBank/DDBJ databases">
        <authorList>
            <person name="Sun Q."/>
            <person name="Zhou Y."/>
        </authorList>
    </citation>
    <scope>NUCLEOTIDE SEQUENCE</scope>
    <source>
        <strain evidence="8">CGMCC 1.12921</strain>
    </source>
</reference>
<feature type="domain" description="TonB-dependent receptor-like beta-barrel" evidence="6">
    <location>
        <begin position="480"/>
        <end position="1039"/>
    </location>
</feature>
<accession>A0A8J2V2K9</accession>
<feature type="signal peptide" evidence="5">
    <location>
        <begin position="1"/>
        <end position="23"/>
    </location>
</feature>
<sequence length="1080" mass="117615">MGALDLKKLLLGSSLLVSAAAFATIPSAYAQDDDDVETIEETEEEQAEPASGDLIVVTGSRLRRSEYDSPKPLRVLQAEEAREEGLFTAADVLQSSSIASGVQFDATFTGLVTDSGPGSSTINLRGLGADRNVVLLNGRRLAPAGVGGAPTRPDLNLLPSGIISQYDVLLDGASSVYGSDAVTGVINAIIRTDFEGVEMRANMSKPEHGGGEELQLTFTAGTTSDRGNILFGAEYYQRDVVKRGQRGFTPCERDIEINPETGETNSYCQQQSFGSMVLDPLNALYGDFQGNGIGTGFGLYYFDFEARDGYFYVPNNNQFGGPGSFGGVTNLADPTGPNVIGIGSPFVYENDYNANRFSDDFDLIQGIETFSAYSGGEYELTDSVTSYFEFLYSSRNSEIDQGAQQIFPSVSCLSPNIANHPDLSQAPVCTTPGVPDSLRELVFTSFIDATGNSAQVEVSQARFVGGLKGDLEFLIPSGKFVSDGNFGVNIDNWVWDAYGSYDRSNGNLSSIAVNEERIVAATRNLTQNADGSYSCSPTIDGDLFGFISPEDCVPLDLTDPEIYLNGALPQDFLDYAAGNATNRTVIDQQLLNVAFSGDIFRLPDGVVPFVFGIEYREDRIESYNDYLTSSGAAPSVAREGNTFGTTDLLEFFMETELPLLRGRPLAEELTLNLSARWTEERNFGSLWTYAANVNYLPYDWLRLRGTFGTTYKAPNLRQQFLAGQTAFAGAFGDPCIASTFNRYSPEDQAIIRPNCIAQGADPDTLGQGGATSIPFTRGGNGQDLNAETSEGYTLGVSMEQPWFDRFDLRGSATYYSYEIENSIVSPSVGFILNDCLVEFENLSSAFCSRIERLNTGDPSRNFISDIDASFLNSGSETAVGVDYSVNFDMDFVVNEKPLDLSLSARLNNTLEREEVILDVFQDYLGEFGNPKWRGDFRARVDYGDFAVIWTTDYIGEVEDSTLDPIRTESQIQYDFRTCGTITNDPATGRITGVDPSTCQAVTAGAGFRDKEEADEYFLHDLAVNYSLDTWSITGGVRNIFDTEPPLVDAASIPSELANVPLGRGYDVFGRSFFLSIVKDF</sequence>
<gene>
    <name evidence="8" type="primary">btuB</name>
    <name evidence="8" type="ORF">GCM10011342_08340</name>
</gene>
<feature type="chain" id="PRO_5035208562" evidence="5">
    <location>
        <begin position="24"/>
        <end position="1080"/>
    </location>
</feature>
<protein>
    <submittedName>
        <fullName evidence="8">TonB-dependent receptor</fullName>
    </submittedName>
</protein>
<evidence type="ECO:0000259" key="7">
    <source>
        <dbReference type="Pfam" id="PF07715"/>
    </source>
</evidence>
<keyword evidence="3" id="KW-0998">Cell outer membrane</keyword>
<dbReference type="PANTHER" id="PTHR47234:SF2">
    <property type="entry name" value="TONB-DEPENDENT RECEPTOR"/>
    <property type="match status" value="1"/>
</dbReference>
<evidence type="ECO:0000313" key="8">
    <source>
        <dbReference type="EMBL" id="GGD01639.1"/>
    </source>
</evidence>
<feature type="domain" description="TonB-dependent receptor plug" evidence="7">
    <location>
        <begin position="67"/>
        <end position="185"/>
    </location>
</feature>
<dbReference type="RefSeq" id="WP_188160023.1">
    <property type="nucleotide sequence ID" value="NZ_BMGH01000001.1"/>
</dbReference>
<name>A0A8J2V2K9_9PROT</name>
<evidence type="ECO:0000256" key="2">
    <source>
        <dbReference type="ARBA" id="ARBA00023136"/>
    </source>
</evidence>
<dbReference type="Proteomes" id="UP000613582">
    <property type="component" value="Unassembled WGS sequence"/>
</dbReference>
<dbReference type="EMBL" id="BMGH01000001">
    <property type="protein sequence ID" value="GGD01639.1"/>
    <property type="molecule type" value="Genomic_DNA"/>
</dbReference>
<evidence type="ECO:0000256" key="4">
    <source>
        <dbReference type="RuleBase" id="RU003357"/>
    </source>
</evidence>
<proteinExistence type="inferred from homology"/>
<keyword evidence="4" id="KW-0798">TonB box</keyword>
<comment type="caution">
    <text evidence="8">The sequence shown here is derived from an EMBL/GenBank/DDBJ whole genome shotgun (WGS) entry which is preliminary data.</text>
</comment>
<dbReference type="SUPFAM" id="SSF56935">
    <property type="entry name" value="Porins"/>
    <property type="match status" value="1"/>
</dbReference>
<keyword evidence="8" id="KW-0675">Receptor</keyword>
<evidence type="ECO:0000256" key="3">
    <source>
        <dbReference type="ARBA" id="ARBA00023237"/>
    </source>
</evidence>
<keyword evidence="5" id="KW-0732">Signal</keyword>
<evidence type="ECO:0000256" key="1">
    <source>
        <dbReference type="ARBA" id="ARBA00004442"/>
    </source>
</evidence>
<dbReference type="InterPro" id="IPR036942">
    <property type="entry name" value="Beta-barrel_TonB_sf"/>
</dbReference>
<reference evidence="8" key="1">
    <citation type="journal article" date="2014" name="Int. J. Syst. Evol. Microbiol.">
        <title>Complete genome sequence of Corynebacterium casei LMG S-19264T (=DSM 44701T), isolated from a smear-ripened cheese.</title>
        <authorList>
            <consortium name="US DOE Joint Genome Institute (JGI-PGF)"/>
            <person name="Walter F."/>
            <person name="Albersmeier A."/>
            <person name="Kalinowski J."/>
            <person name="Ruckert C."/>
        </authorList>
    </citation>
    <scope>NUCLEOTIDE SEQUENCE</scope>
    <source>
        <strain evidence="8">CGMCC 1.12921</strain>
    </source>
</reference>
<dbReference type="Pfam" id="PF07715">
    <property type="entry name" value="Plug"/>
    <property type="match status" value="1"/>
</dbReference>
<dbReference type="InterPro" id="IPR012910">
    <property type="entry name" value="Plug_dom"/>
</dbReference>
<dbReference type="GO" id="GO:0009279">
    <property type="term" value="C:cell outer membrane"/>
    <property type="evidence" value="ECO:0007669"/>
    <property type="project" value="UniProtKB-SubCell"/>
</dbReference>
<comment type="subcellular location">
    <subcellularLocation>
        <location evidence="1 4">Cell outer membrane</location>
    </subcellularLocation>
</comment>
<dbReference type="Gene3D" id="2.40.170.20">
    <property type="entry name" value="TonB-dependent receptor, beta-barrel domain"/>
    <property type="match status" value="1"/>
</dbReference>
<dbReference type="Pfam" id="PF00593">
    <property type="entry name" value="TonB_dep_Rec_b-barrel"/>
    <property type="match status" value="1"/>
</dbReference>
<dbReference type="InterPro" id="IPR000531">
    <property type="entry name" value="Beta-barrel_TonB"/>
</dbReference>
<dbReference type="PANTHER" id="PTHR47234">
    <property type="match status" value="1"/>
</dbReference>
<dbReference type="InterPro" id="IPR037066">
    <property type="entry name" value="Plug_dom_sf"/>
</dbReference>
<comment type="similarity">
    <text evidence="4">Belongs to the TonB-dependent receptor family.</text>
</comment>
<organism evidence="8 9">
    <name type="scientific">Aquisalinus flavus</name>
    <dbReference type="NCBI Taxonomy" id="1526572"/>
    <lineage>
        <taxon>Bacteria</taxon>
        <taxon>Pseudomonadati</taxon>
        <taxon>Pseudomonadota</taxon>
        <taxon>Alphaproteobacteria</taxon>
        <taxon>Parvularculales</taxon>
        <taxon>Parvularculaceae</taxon>
        <taxon>Aquisalinus</taxon>
    </lineage>
</organism>
<keyword evidence="9" id="KW-1185">Reference proteome</keyword>